<dbReference type="InterPro" id="IPR029036">
    <property type="entry name" value="P5CR_dimer"/>
</dbReference>
<evidence type="ECO:0000313" key="17">
    <source>
        <dbReference type="Proteomes" id="UP000032487"/>
    </source>
</evidence>
<evidence type="ECO:0000256" key="4">
    <source>
        <dbReference type="ARBA" id="ARBA00022605"/>
    </source>
</evidence>
<dbReference type="SUPFAM" id="SSF48179">
    <property type="entry name" value="6-phosphogluconate dehydrogenase C-terminal domain-like"/>
    <property type="match status" value="1"/>
</dbReference>
<evidence type="ECO:0000256" key="6">
    <source>
        <dbReference type="ARBA" id="ARBA00022857"/>
    </source>
</evidence>
<evidence type="ECO:0000313" key="16">
    <source>
        <dbReference type="EMBL" id="KJH79496.1"/>
    </source>
</evidence>
<keyword evidence="3 10" id="KW-0963">Cytoplasm</keyword>
<evidence type="ECO:0000256" key="1">
    <source>
        <dbReference type="ARBA" id="ARBA00005205"/>
    </source>
</evidence>
<dbReference type="EMBL" id="JYHV01000037">
    <property type="protein sequence ID" value="KJH79496.1"/>
    <property type="molecule type" value="Genomic_DNA"/>
</dbReference>
<evidence type="ECO:0000256" key="10">
    <source>
        <dbReference type="HAMAP-Rule" id="MF_01925"/>
    </source>
</evidence>
<dbReference type="Proteomes" id="UP000032487">
    <property type="component" value="Unassembled WGS sequence"/>
</dbReference>
<reference evidence="16 17" key="1">
    <citation type="submission" date="2015-02" db="EMBL/GenBank/DDBJ databases">
        <title>Draft genome sequence of Pseudomonas stutzeri NT0128 isolated from wheat (Triticum turgidum) rhizosphere.</title>
        <authorList>
            <person name="Tovi N."/>
            <person name="Frenk S."/>
            <person name="Hadar Y."/>
            <person name="Minz D."/>
        </authorList>
    </citation>
    <scope>NUCLEOTIDE SEQUENCE [LARGE SCALE GENOMIC DNA]</scope>
    <source>
        <strain evidence="16 17">NT0128</strain>
    </source>
</reference>
<evidence type="ECO:0000256" key="13">
    <source>
        <dbReference type="RuleBase" id="RU003903"/>
    </source>
</evidence>
<comment type="function">
    <text evidence="10">Catalyzes the reduction of 1-pyrroline-5-carboxylate (PCA) to L-proline.</text>
</comment>
<dbReference type="AlphaFoldDB" id="A0A0D9AJE0"/>
<keyword evidence="4 10" id="KW-0028">Amino-acid biosynthesis</keyword>
<dbReference type="RefSeq" id="WP_045164004.1">
    <property type="nucleotide sequence ID" value="NZ_JYHV01000037.1"/>
</dbReference>
<accession>A0A0D9AJE0</accession>
<dbReference type="InterPro" id="IPR000304">
    <property type="entry name" value="Pyrroline-COOH_reductase"/>
</dbReference>
<evidence type="ECO:0000259" key="15">
    <source>
        <dbReference type="Pfam" id="PF14748"/>
    </source>
</evidence>
<dbReference type="PIRSF" id="PIRSF000193">
    <property type="entry name" value="Pyrrol-5-carb_rd"/>
    <property type="match status" value="1"/>
</dbReference>
<dbReference type="HAMAP" id="MF_01925">
    <property type="entry name" value="P5C_reductase"/>
    <property type="match status" value="1"/>
</dbReference>
<dbReference type="FunFam" id="3.40.50.720:FF:000105">
    <property type="entry name" value="Pyrroline-5-carboxylate reductase"/>
    <property type="match status" value="1"/>
</dbReference>
<organism evidence="16 17">
    <name type="scientific">Stutzerimonas stutzeri</name>
    <name type="common">Pseudomonas stutzeri</name>
    <dbReference type="NCBI Taxonomy" id="316"/>
    <lineage>
        <taxon>Bacteria</taxon>
        <taxon>Pseudomonadati</taxon>
        <taxon>Pseudomonadota</taxon>
        <taxon>Gammaproteobacteria</taxon>
        <taxon>Pseudomonadales</taxon>
        <taxon>Pseudomonadaceae</taxon>
        <taxon>Stutzerimonas</taxon>
    </lineage>
</organism>
<evidence type="ECO:0000256" key="2">
    <source>
        <dbReference type="ARBA" id="ARBA00005525"/>
    </source>
</evidence>
<dbReference type="InterPro" id="IPR028939">
    <property type="entry name" value="P5C_Rdtase_cat_N"/>
</dbReference>
<dbReference type="Pfam" id="PF03807">
    <property type="entry name" value="F420_oxidored"/>
    <property type="match status" value="1"/>
</dbReference>
<evidence type="ECO:0000256" key="8">
    <source>
        <dbReference type="ARBA" id="ARBA00050547"/>
    </source>
</evidence>
<dbReference type="OrthoDB" id="9805754at2"/>
<proteinExistence type="inferred from homology"/>
<protein>
    <recommendedName>
        <fullName evidence="10 11">Pyrroline-5-carboxylate reductase</fullName>
        <shortName evidence="10">P5C reductase</shortName>
        <shortName evidence="10">P5CR</shortName>
        <ecNumber evidence="10 11">1.5.1.2</ecNumber>
    </recommendedName>
    <alternativeName>
        <fullName evidence="10">PCA reductase</fullName>
    </alternativeName>
</protein>
<dbReference type="EC" id="1.5.1.2" evidence="10 11"/>
<evidence type="ECO:0000256" key="7">
    <source>
        <dbReference type="ARBA" id="ARBA00023002"/>
    </source>
</evidence>
<keyword evidence="5 10" id="KW-0641">Proline biosynthesis</keyword>
<evidence type="ECO:0000256" key="12">
    <source>
        <dbReference type="PIRSR" id="PIRSR000193-1"/>
    </source>
</evidence>
<comment type="catalytic activity">
    <reaction evidence="9 10 13">
        <text>L-proline + NADP(+) = (S)-1-pyrroline-5-carboxylate + NADPH + 2 H(+)</text>
        <dbReference type="Rhea" id="RHEA:14109"/>
        <dbReference type="ChEBI" id="CHEBI:15378"/>
        <dbReference type="ChEBI" id="CHEBI:17388"/>
        <dbReference type="ChEBI" id="CHEBI:57783"/>
        <dbReference type="ChEBI" id="CHEBI:58349"/>
        <dbReference type="ChEBI" id="CHEBI:60039"/>
        <dbReference type="EC" id="1.5.1.2"/>
    </reaction>
</comment>
<gene>
    <name evidence="10" type="primary">proC</name>
    <name evidence="16" type="ORF">UF78_20230</name>
</gene>
<feature type="domain" description="Pyrroline-5-carboxylate reductase catalytic N-terminal" evidence="14">
    <location>
        <begin position="5"/>
        <end position="99"/>
    </location>
</feature>
<evidence type="ECO:0000259" key="14">
    <source>
        <dbReference type="Pfam" id="PF03807"/>
    </source>
</evidence>
<dbReference type="UniPathway" id="UPA00098">
    <property type="reaction ID" value="UER00361"/>
</dbReference>
<comment type="pathway">
    <text evidence="1 10 13">Amino-acid biosynthesis; L-proline biosynthesis; L-proline from L-glutamate 5-semialdehyde: step 1/1.</text>
</comment>
<dbReference type="PANTHER" id="PTHR11645:SF0">
    <property type="entry name" value="PYRROLINE-5-CARBOXYLATE REDUCTASE 3"/>
    <property type="match status" value="1"/>
</dbReference>
<comment type="similarity">
    <text evidence="2 10 13">Belongs to the pyrroline-5-carboxylate reductase family.</text>
</comment>
<evidence type="ECO:0000256" key="3">
    <source>
        <dbReference type="ARBA" id="ARBA00022490"/>
    </source>
</evidence>
<evidence type="ECO:0000256" key="5">
    <source>
        <dbReference type="ARBA" id="ARBA00022650"/>
    </source>
</evidence>
<comment type="catalytic activity">
    <reaction evidence="8 10">
        <text>L-proline + NAD(+) = (S)-1-pyrroline-5-carboxylate + NADH + 2 H(+)</text>
        <dbReference type="Rhea" id="RHEA:14105"/>
        <dbReference type="ChEBI" id="CHEBI:15378"/>
        <dbReference type="ChEBI" id="CHEBI:17388"/>
        <dbReference type="ChEBI" id="CHEBI:57540"/>
        <dbReference type="ChEBI" id="CHEBI:57945"/>
        <dbReference type="ChEBI" id="CHEBI:60039"/>
        <dbReference type="EC" id="1.5.1.2"/>
    </reaction>
</comment>
<dbReference type="Gene3D" id="3.40.50.720">
    <property type="entry name" value="NAD(P)-binding Rossmann-like Domain"/>
    <property type="match status" value="1"/>
</dbReference>
<dbReference type="InterPro" id="IPR008927">
    <property type="entry name" value="6-PGluconate_DH-like_C_sf"/>
</dbReference>
<dbReference type="SUPFAM" id="SSF51735">
    <property type="entry name" value="NAD(P)-binding Rossmann-fold domains"/>
    <property type="match status" value="1"/>
</dbReference>
<comment type="subcellular location">
    <subcellularLocation>
        <location evidence="10">Cytoplasm</location>
    </subcellularLocation>
</comment>
<evidence type="ECO:0000256" key="11">
    <source>
        <dbReference type="NCBIfam" id="TIGR00112"/>
    </source>
</evidence>
<keyword evidence="6 10" id="KW-0521">NADP</keyword>
<feature type="binding site" evidence="12">
    <location>
        <position position="57"/>
    </location>
    <ligand>
        <name>NADPH</name>
        <dbReference type="ChEBI" id="CHEBI:57783"/>
    </ligand>
</feature>
<dbReference type="Pfam" id="PF14748">
    <property type="entry name" value="P5CR_dimer"/>
    <property type="match status" value="1"/>
</dbReference>
<keyword evidence="7 10" id="KW-0560">Oxidoreductase</keyword>
<feature type="domain" description="Pyrroline-5-carboxylate reductase dimerisation" evidence="15">
    <location>
        <begin position="165"/>
        <end position="269"/>
    </location>
</feature>
<dbReference type="GO" id="GO:0004735">
    <property type="term" value="F:pyrroline-5-carboxylate reductase activity"/>
    <property type="evidence" value="ECO:0007669"/>
    <property type="project" value="UniProtKB-UniRule"/>
</dbReference>
<dbReference type="PATRIC" id="fig|316.101.peg.2891"/>
<dbReference type="GO" id="GO:0055129">
    <property type="term" value="P:L-proline biosynthetic process"/>
    <property type="evidence" value="ECO:0007669"/>
    <property type="project" value="UniProtKB-UniRule"/>
</dbReference>
<comment type="caution">
    <text evidence="16">The sequence shown here is derived from an EMBL/GenBank/DDBJ whole genome shotgun (WGS) entry which is preliminary data.</text>
</comment>
<name>A0A0D9AJE0_STUST</name>
<evidence type="ECO:0000256" key="9">
    <source>
        <dbReference type="ARBA" id="ARBA00052690"/>
    </source>
</evidence>
<dbReference type="Gene3D" id="1.10.3730.10">
    <property type="entry name" value="ProC C-terminal domain-like"/>
    <property type="match status" value="1"/>
</dbReference>
<dbReference type="FunFam" id="1.10.3730.10:FF:000001">
    <property type="entry name" value="Pyrroline-5-carboxylate reductase"/>
    <property type="match status" value="1"/>
</dbReference>
<dbReference type="NCBIfam" id="TIGR00112">
    <property type="entry name" value="proC"/>
    <property type="match status" value="1"/>
</dbReference>
<feature type="binding site" evidence="12">
    <location>
        <begin position="9"/>
        <end position="14"/>
    </location>
    <ligand>
        <name>NADP(+)</name>
        <dbReference type="ChEBI" id="CHEBI:58349"/>
    </ligand>
</feature>
<dbReference type="InterPro" id="IPR053790">
    <property type="entry name" value="P5CR-like_CS"/>
</dbReference>
<sequence>MNTPRIAFIGGGNMAASLIGGLRAQGVSATSICASDPGADKRAELESTHGIETFADNSQAVAGADVVLLAVKPQMMQSVCRDLAVHLQSNQLIVSIAAGINCASLQQWLGPQTPRAIVRCMPNTPSLLRQGVSGLFASAQVSVEQKQQAEQLLSAVGLALWLDKEELIDAVTAVSGSGPAYFFLLIEAMTAAGQHLGLPRDTAAQLTLHTALGAARMACESDVEAAELRRRVTSPNGTTEAAIKAFQTGGFESLVQQAMNAAAQRSAELAEQLGN</sequence>
<dbReference type="PANTHER" id="PTHR11645">
    <property type="entry name" value="PYRROLINE-5-CARBOXYLATE REDUCTASE"/>
    <property type="match status" value="1"/>
</dbReference>
<dbReference type="InterPro" id="IPR036291">
    <property type="entry name" value="NAD(P)-bd_dom_sf"/>
</dbReference>
<dbReference type="GO" id="GO:0005737">
    <property type="term" value="C:cytoplasm"/>
    <property type="evidence" value="ECO:0007669"/>
    <property type="project" value="UniProtKB-SubCell"/>
</dbReference>
<dbReference type="PROSITE" id="PS00521">
    <property type="entry name" value="P5CR"/>
    <property type="match status" value="1"/>
</dbReference>
<feature type="binding site" evidence="12">
    <location>
        <begin position="70"/>
        <end position="73"/>
    </location>
    <ligand>
        <name>NADP(+)</name>
        <dbReference type="ChEBI" id="CHEBI:58349"/>
    </ligand>
</feature>